<protein>
    <submittedName>
        <fullName evidence="2">Uncharacterized protein</fullName>
    </submittedName>
</protein>
<comment type="caution">
    <text evidence="2">The sequence shown here is derived from an EMBL/GenBank/DDBJ whole genome shotgun (WGS) entry which is preliminary data.</text>
</comment>
<feature type="compositionally biased region" description="Polar residues" evidence="1">
    <location>
        <begin position="29"/>
        <end position="38"/>
    </location>
</feature>
<accession>A0ABQ9U6F5</accession>
<feature type="region of interest" description="Disordered" evidence="1">
    <location>
        <begin position="29"/>
        <end position="69"/>
    </location>
</feature>
<feature type="compositionally biased region" description="Low complexity" evidence="1">
    <location>
        <begin position="155"/>
        <end position="166"/>
    </location>
</feature>
<name>A0ABQ9U6F5_SAGOE</name>
<dbReference type="Proteomes" id="UP001266305">
    <property type="component" value="Unassembled WGS sequence"/>
</dbReference>
<dbReference type="EMBL" id="JASSZA010000015">
    <property type="protein sequence ID" value="KAK2092349.1"/>
    <property type="molecule type" value="Genomic_DNA"/>
</dbReference>
<keyword evidence="3" id="KW-1185">Reference proteome</keyword>
<feature type="region of interest" description="Disordered" evidence="1">
    <location>
        <begin position="89"/>
        <end position="175"/>
    </location>
</feature>
<sequence>MCGPGTNPRREGRGSEVRLVLLWKKATRAQNGSVNSSEGAMRPRSPTLKSGGRKWRSSTFRPGRPTPSWLASRSLQSFEHEMGKRCPRYPGSLLVSQPNTSARRKVATAAGGTDSQTGREEGALGSPDSPAAAEDLNRCPEPPAGTSRTTLPVRAEPAGSAGAAPAHRILRSEKA</sequence>
<organism evidence="2 3">
    <name type="scientific">Saguinus oedipus</name>
    <name type="common">Cotton-top tamarin</name>
    <name type="synonym">Oedipomidas oedipus</name>
    <dbReference type="NCBI Taxonomy" id="9490"/>
    <lineage>
        <taxon>Eukaryota</taxon>
        <taxon>Metazoa</taxon>
        <taxon>Chordata</taxon>
        <taxon>Craniata</taxon>
        <taxon>Vertebrata</taxon>
        <taxon>Euteleostomi</taxon>
        <taxon>Mammalia</taxon>
        <taxon>Eutheria</taxon>
        <taxon>Euarchontoglires</taxon>
        <taxon>Primates</taxon>
        <taxon>Haplorrhini</taxon>
        <taxon>Platyrrhini</taxon>
        <taxon>Cebidae</taxon>
        <taxon>Callitrichinae</taxon>
        <taxon>Saguinus</taxon>
    </lineage>
</organism>
<gene>
    <name evidence="2" type="ORF">P7K49_028877</name>
</gene>
<reference evidence="2 3" key="1">
    <citation type="submission" date="2023-05" db="EMBL/GenBank/DDBJ databases">
        <title>B98-5 Cell Line De Novo Hybrid Assembly: An Optical Mapping Approach.</title>
        <authorList>
            <person name="Kananen K."/>
            <person name="Auerbach J.A."/>
            <person name="Kautto E."/>
            <person name="Blachly J.S."/>
        </authorList>
    </citation>
    <scope>NUCLEOTIDE SEQUENCE [LARGE SCALE GENOMIC DNA]</scope>
    <source>
        <strain evidence="2">B95-8</strain>
        <tissue evidence="2">Cell line</tissue>
    </source>
</reference>
<evidence type="ECO:0000256" key="1">
    <source>
        <dbReference type="SAM" id="MobiDB-lite"/>
    </source>
</evidence>
<evidence type="ECO:0000313" key="2">
    <source>
        <dbReference type="EMBL" id="KAK2092349.1"/>
    </source>
</evidence>
<evidence type="ECO:0000313" key="3">
    <source>
        <dbReference type="Proteomes" id="UP001266305"/>
    </source>
</evidence>
<proteinExistence type="predicted"/>